<keyword evidence="1" id="KW-0812">Transmembrane</keyword>
<dbReference type="RefSeq" id="WP_146358222.1">
    <property type="nucleotide sequence ID" value="NZ_VOBR01000028.1"/>
</dbReference>
<dbReference type="EMBL" id="VOBR01000028">
    <property type="protein sequence ID" value="TWP46950.1"/>
    <property type="molecule type" value="Genomic_DNA"/>
</dbReference>
<evidence type="ECO:0000313" key="2">
    <source>
        <dbReference type="EMBL" id="TWP46950.1"/>
    </source>
</evidence>
<organism evidence="2 3">
    <name type="scientific">Lentzea tibetensis</name>
    <dbReference type="NCBI Taxonomy" id="2591470"/>
    <lineage>
        <taxon>Bacteria</taxon>
        <taxon>Bacillati</taxon>
        <taxon>Actinomycetota</taxon>
        <taxon>Actinomycetes</taxon>
        <taxon>Pseudonocardiales</taxon>
        <taxon>Pseudonocardiaceae</taxon>
        <taxon>Lentzea</taxon>
    </lineage>
</organism>
<dbReference type="Proteomes" id="UP000316639">
    <property type="component" value="Unassembled WGS sequence"/>
</dbReference>
<protein>
    <recommendedName>
        <fullName evidence="4">Transmembrane protein</fullName>
    </recommendedName>
</protein>
<feature type="transmembrane region" description="Helical" evidence="1">
    <location>
        <begin position="130"/>
        <end position="151"/>
    </location>
</feature>
<accession>A0A563EJC0</accession>
<proteinExistence type="predicted"/>
<sequence>MRRVASTVVGSLGWTIGVMGLVMGRPLSSDWALPAALMAAGSVLVWLGVRDRRVGWAGLVAWGVLVLAGVFGSLLVSTEKIACMYCYHETRGYPYSGLEASFVDADMPTLQRAHEIMAANPDVVNHRVDWVALVGNAVFWGCWALFLVVVTTQVSRMFRARTKAAVPENQP</sequence>
<feature type="transmembrane region" description="Helical" evidence="1">
    <location>
        <begin position="7"/>
        <end position="25"/>
    </location>
</feature>
<name>A0A563EJC0_9PSEU</name>
<gene>
    <name evidence="2" type="ORF">FKR81_33370</name>
</gene>
<evidence type="ECO:0008006" key="4">
    <source>
        <dbReference type="Google" id="ProtNLM"/>
    </source>
</evidence>
<comment type="caution">
    <text evidence="2">The sequence shown here is derived from an EMBL/GenBank/DDBJ whole genome shotgun (WGS) entry which is preliminary data.</text>
</comment>
<keyword evidence="3" id="KW-1185">Reference proteome</keyword>
<reference evidence="2 3" key="1">
    <citation type="submission" date="2019-07" db="EMBL/GenBank/DDBJ databases">
        <title>Lentzea xizangensis sp. nov., isolated from Qinghai-Tibetan Plateau Soils.</title>
        <authorList>
            <person name="Huang J."/>
        </authorList>
    </citation>
    <scope>NUCLEOTIDE SEQUENCE [LARGE SCALE GENOMIC DNA]</scope>
    <source>
        <strain evidence="2 3">FXJ1.1311</strain>
    </source>
</reference>
<feature type="transmembrane region" description="Helical" evidence="1">
    <location>
        <begin position="56"/>
        <end position="76"/>
    </location>
</feature>
<keyword evidence="1" id="KW-0472">Membrane</keyword>
<feature type="transmembrane region" description="Helical" evidence="1">
    <location>
        <begin position="31"/>
        <end position="49"/>
    </location>
</feature>
<keyword evidence="1" id="KW-1133">Transmembrane helix</keyword>
<evidence type="ECO:0000313" key="3">
    <source>
        <dbReference type="Proteomes" id="UP000316639"/>
    </source>
</evidence>
<dbReference type="AlphaFoldDB" id="A0A563EJC0"/>
<evidence type="ECO:0000256" key="1">
    <source>
        <dbReference type="SAM" id="Phobius"/>
    </source>
</evidence>